<feature type="domain" description="RING-type" evidence="17">
    <location>
        <begin position="146"/>
        <end position="188"/>
    </location>
</feature>
<evidence type="ECO:0000256" key="12">
    <source>
        <dbReference type="ARBA" id="ARBA00023136"/>
    </source>
</evidence>
<evidence type="ECO:0000256" key="4">
    <source>
        <dbReference type="ARBA" id="ARBA00012483"/>
    </source>
</evidence>
<dbReference type="InterPro" id="IPR013083">
    <property type="entry name" value="Znf_RING/FYVE/PHD"/>
</dbReference>
<dbReference type="EMBL" id="CAMAPF010000053">
    <property type="protein sequence ID" value="CAH9085733.1"/>
    <property type="molecule type" value="Genomic_DNA"/>
</dbReference>
<organism evidence="18 19">
    <name type="scientific">Cuscuta epithymum</name>
    <dbReference type="NCBI Taxonomy" id="186058"/>
    <lineage>
        <taxon>Eukaryota</taxon>
        <taxon>Viridiplantae</taxon>
        <taxon>Streptophyta</taxon>
        <taxon>Embryophyta</taxon>
        <taxon>Tracheophyta</taxon>
        <taxon>Spermatophyta</taxon>
        <taxon>Magnoliopsida</taxon>
        <taxon>eudicotyledons</taxon>
        <taxon>Gunneridae</taxon>
        <taxon>Pentapetalae</taxon>
        <taxon>asterids</taxon>
        <taxon>lamiids</taxon>
        <taxon>Solanales</taxon>
        <taxon>Convolvulaceae</taxon>
        <taxon>Cuscuteae</taxon>
        <taxon>Cuscuta</taxon>
        <taxon>Cuscuta subgen. Cuscuta</taxon>
    </lineage>
</organism>
<dbReference type="FunFam" id="3.30.40.10:FF:000233">
    <property type="entry name" value="RING-H2 finger protein ATL54"/>
    <property type="match status" value="1"/>
</dbReference>
<evidence type="ECO:0000256" key="13">
    <source>
        <dbReference type="ARBA" id="ARBA00024209"/>
    </source>
</evidence>
<comment type="catalytic activity">
    <reaction evidence="1">
        <text>S-ubiquitinyl-[E2 ubiquitin-conjugating enzyme]-L-cysteine + [acceptor protein]-L-lysine = [E2 ubiquitin-conjugating enzyme]-L-cysteine + N(6)-ubiquitinyl-[acceptor protein]-L-lysine.</text>
        <dbReference type="EC" id="2.3.2.27"/>
    </reaction>
</comment>
<evidence type="ECO:0000256" key="14">
    <source>
        <dbReference type="PROSITE-ProRule" id="PRU00175"/>
    </source>
</evidence>
<keyword evidence="12 16" id="KW-0472">Membrane</keyword>
<dbReference type="PANTHER" id="PTHR46913:SF19">
    <property type="entry name" value="RING-TYPE E3 UBIQUITIN TRANSFERASE"/>
    <property type="match status" value="1"/>
</dbReference>
<dbReference type="PROSITE" id="PS50089">
    <property type="entry name" value="ZF_RING_2"/>
    <property type="match status" value="1"/>
</dbReference>
<comment type="caution">
    <text evidence="18">The sequence shown here is derived from an EMBL/GenBank/DDBJ whole genome shotgun (WGS) entry which is preliminary data.</text>
</comment>
<comment type="pathway">
    <text evidence="3">Protein modification; protein ubiquitination.</text>
</comment>
<dbReference type="Proteomes" id="UP001152523">
    <property type="component" value="Unassembled WGS sequence"/>
</dbReference>
<sequence length="337" mass="36567">MAARHRRLLSYQNSTCVEGDGCYYPGFGDYFPPLPPPPPPQSRAGKHSLSLSQDAVIAGVVVVSSIFIISYYLVVVRNCFGWIRRRPAAQGSPDGGNQEFLDESRGPMIDHPIWYIRTIGLQPSIINTITILKYKLGDGLIEGTDCSVCLSEFREDETLRLLPKCNHAFHIRCIDTWLRSHTNCPLCRAAVVSTAVTPARTPNPPGSAGSELIQEPEIPYLPEIQENRETAGEELAGDHELNHDGDRKPDGIDVGNCIMNTTRSLSLDSSIAARFLGERVARVGGVARRSSPGRNPRTTGGGSDGSGGGSIAACLHKGPVLMKKSFSYGGRSMLSRH</sequence>
<gene>
    <name evidence="18" type="ORF">CEPIT_LOCUS9509</name>
</gene>
<evidence type="ECO:0000256" key="10">
    <source>
        <dbReference type="ARBA" id="ARBA00022833"/>
    </source>
</evidence>
<protein>
    <recommendedName>
        <fullName evidence="4">RING-type E3 ubiquitin transferase</fullName>
        <ecNumber evidence="4">2.3.2.27</ecNumber>
    </recommendedName>
</protein>
<evidence type="ECO:0000256" key="8">
    <source>
        <dbReference type="ARBA" id="ARBA00022771"/>
    </source>
</evidence>
<evidence type="ECO:0000256" key="5">
    <source>
        <dbReference type="ARBA" id="ARBA00022679"/>
    </source>
</evidence>
<dbReference type="SUPFAM" id="SSF57850">
    <property type="entry name" value="RING/U-box"/>
    <property type="match status" value="1"/>
</dbReference>
<comment type="subcellular location">
    <subcellularLocation>
        <location evidence="2">Membrane</location>
        <topology evidence="2">Single-pass membrane protein</topology>
    </subcellularLocation>
</comment>
<dbReference type="GO" id="GO:0016020">
    <property type="term" value="C:membrane"/>
    <property type="evidence" value="ECO:0007669"/>
    <property type="project" value="UniProtKB-SubCell"/>
</dbReference>
<evidence type="ECO:0000259" key="17">
    <source>
        <dbReference type="PROSITE" id="PS50089"/>
    </source>
</evidence>
<evidence type="ECO:0000256" key="1">
    <source>
        <dbReference type="ARBA" id="ARBA00000900"/>
    </source>
</evidence>
<evidence type="ECO:0000256" key="6">
    <source>
        <dbReference type="ARBA" id="ARBA00022692"/>
    </source>
</evidence>
<feature type="transmembrane region" description="Helical" evidence="16">
    <location>
        <begin position="55"/>
        <end position="76"/>
    </location>
</feature>
<keyword evidence="9" id="KW-0833">Ubl conjugation pathway</keyword>
<keyword evidence="11 16" id="KW-1133">Transmembrane helix</keyword>
<feature type="region of interest" description="Disordered" evidence="15">
    <location>
        <begin position="286"/>
        <end position="310"/>
    </location>
</feature>
<evidence type="ECO:0000256" key="9">
    <source>
        <dbReference type="ARBA" id="ARBA00022786"/>
    </source>
</evidence>
<evidence type="ECO:0000256" key="7">
    <source>
        <dbReference type="ARBA" id="ARBA00022723"/>
    </source>
</evidence>
<evidence type="ECO:0000256" key="2">
    <source>
        <dbReference type="ARBA" id="ARBA00004167"/>
    </source>
</evidence>
<evidence type="ECO:0000256" key="11">
    <source>
        <dbReference type="ARBA" id="ARBA00022989"/>
    </source>
</evidence>
<keyword evidence="8 14" id="KW-0863">Zinc-finger</keyword>
<evidence type="ECO:0000256" key="16">
    <source>
        <dbReference type="SAM" id="Phobius"/>
    </source>
</evidence>
<keyword evidence="7" id="KW-0479">Metal-binding</keyword>
<dbReference type="CDD" id="cd16461">
    <property type="entry name" value="RING-H2_EL5-like"/>
    <property type="match status" value="1"/>
</dbReference>
<keyword evidence="6 16" id="KW-0812">Transmembrane</keyword>
<dbReference type="GO" id="GO:0008270">
    <property type="term" value="F:zinc ion binding"/>
    <property type="evidence" value="ECO:0007669"/>
    <property type="project" value="UniProtKB-KW"/>
</dbReference>
<proteinExistence type="inferred from homology"/>
<dbReference type="AlphaFoldDB" id="A0AAV0CX79"/>
<keyword evidence="5" id="KW-0808">Transferase</keyword>
<dbReference type="PANTHER" id="PTHR46913">
    <property type="entry name" value="RING-H2 FINGER PROTEIN ATL16"/>
    <property type="match status" value="1"/>
</dbReference>
<name>A0AAV0CX79_9ASTE</name>
<keyword evidence="19" id="KW-1185">Reference proteome</keyword>
<dbReference type="InterPro" id="IPR044600">
    <property type="entry name" value="ATL1/ATL16-like"/>
</dbReference>
<keyword evidence="10" id="KW-0862">Zinc</keyword>
<reference evidence="18" key="1">
    <citation type="submission" date="2022-07" db="EMBL/GenBank/DDBJ databases">
        <authorList>
            <person name="Macas J."/>
            <person name="Novak P."/>
            <person name="Neumann P."/>
        </authorList>
    </citation>
    <scope>NUCLEOTIDE SEQUENCE</scope>
</reference>
<dbReference type="GO" id="GO:0016567">
    <property type="term" value="P:protein ubiquitination"/>
    <property type="evidence" value="ECO:0007669"/>
    <property type="project" value="InterPro"/>
</dbReference>
<accession>A0AAV0CX79</accession>
<evidence type="ECO:0000313" key="19">
    <source>
        <dbReference type="Proteomes" id="UP001152523"/>
    </source>
</evidence>
<feature type="compositionally biased region" description="Gly residues" evidence="15">
    <location>
        <begin position="299"/>
        <end position="310"/>
    </location>
</feature>
<evidence type="ECO:0000313" key="18">
    <source>
        <dbReference type="EMBL" id="CAH9085733.1"/>
    </source>
</evidence>
<dbReference type="GO" id="GO:0061630">
    <property type="term" value="F:ubiquitin protein ligase activity"/>
    <property type="evidence" value="ECO:0007669"/>
    <property type="project" value="UniProtKB-EC"/>
</dbReference>
<comment type="similarity">
    <text evidence="13">Belongs to the RING-type zinc finger family. ATL subfamily.</text>
</comment>
<dbReference type="Pfam" id="PF13639">
    <property type="entry name" value="zf-RING_2"/>
    <property type="match status" value="1"/>
</dbReference>
<dbReference type="EC" id="2.3.2.27" evidence="4"/>
<dbReference type="Gene3D" id="3.30.40.10">
    <property type="entry name" value="Zinc/RING finger domain, C3HC4 (zinc finger)"/>
    <property type="match status" value="1"/>
</dbReference>
<evidence type="ECO:0000256" key="3">
    <source>
        <dbReference type="ARBA" id="ARBA00004906"/>
    </source>
</evidence>
<evidence type="ECO:0000256" key="15">
    <source>
        <dbReference type="SAM" id="MobiDB-lite"/>
    </source>
</evidence>
<dbReference type="InterPro" id="IPR001841">
    <property type="entry name" value="Znf_RING"/>
</dbReference>
<dbReference type="SMART" id="SM00184">
    <property type="entry name" value="RING"/>
    <property type="match status" value="1"/>
</dbReference>
<dbReference type="SMART" id="SM01197">
    <property type="entry name" value="FANCL_C"/>
    <property type="match status" value="1"/>
</dbReference>